<dbReference type="RefSeq" id="WP_344639147.1">
    <property type="nucleotide sequence ID" value="NZ_BAAATR010000028.1"/>
</dbReference>
<organism evidence="2 3">
    <name type="scientific">Kitasatospora cystarginea</name>
    <dbReference type="NCBI Taxonomy" id="58350"/>
    <lineage>
        <taxon>Bacteria</taxon>
        <taxon>Bacillati</taxon>
        <taxon>Actinomycetota</taxon>
        <taxon>Actinomycetes</taxon>
        <taxon>Kitasatosporales</taxon>
        <taxon>Streptomycetaceae</taxon>
        <taxon>Kitasatospora</taxon>
    </lineage>
</organism>
<evidence type="ECO:0000256" key="1">
    <source>
        <dbReference type="SAM" id="MobiDB-lite"/>
    </source>
</evidence>
<dbReference type="Proteomes" id="UP001500305">
    <property type="component" value="Unassembled WGS sequence"/>
</dbReference>
<protein>
    <recommendedName>
        <fullName evidence="4">SlyX protein</fullName>
    </recommendedName>
</protein>
<sequence>MTATDAAPDPVSAAERRWQDLLDRIHDLEARVAATTSSVNAALDHHLARLDALRHHLTHPNWPLPDPDPGSPQTTPANNRPA</sequence>
<evidence type="ECO:0000313" key="3">
    <source>
        <dbReference type="Proteomes" id="UP001500305"/>
    </source>
</evidence>
<name>A0ABN3EN58_9ACTN</name>
<evidence type="ECO:0000313" key="2">
    <source>
        <dbReference type="EMBL" id="GAA2263072.1"/>
    </source>
</evidence>
<proteinExistence type="predicted"/>
<feature type="region of interest" description="Disordered" evidence="1">
    <location>
        <begin position="57"/>
        <end position="82"/>
    </location>
</feature>
<evidence type="ECO:0008006" key="4">
    <source>
        <dbReference type="Google" id="ProtNLM"/>
    </source>
</evidence>
<keyword evidence="3" id="KW-1185">Reference proteome</keyword>
<dbReference type="EMBL" id="BAAATR010000028">
    <property type="protein sequence ID" value="GAA2263072.1"/>
    <property type="molecule type" value="Genomic_DNA"/>
</dbReference>
<reference evidence="2 3" key="1">
    <citation type="journal article" date="2019" name="Int. J. Syst. Evol. Microbiol.">
        <title>The Global Catalogue of Microorganisms (GCM) 10K type strain sequencing project: providing services to taxonomists for standard genome sequencing and annotation.</title>
        <authorList>
            <consortium name="The Broad Institute Genomics Platform"/>
            <consortium name="The Broad Institute Genome Sequencing Center for Infectious Disease"/>
            <person name="Wu L."/>
            <person name="Ma J."/>
        </authorList>
    </citation>
    <scope>NUCLEOTIDE SEQUENCE [LARGE SCALE GENOMIC DNA]</scope>
    <source>
        <strain evidence="2 3">JCM 7356</strain>
    </source>
</reference>
<gene>
    <name evidence="2" type="ORF">GCM10010430_54460</name>
</gene>
<feature type="compositionally biased region" description="Polar residues" evidence="1">
    <location>
        <begin position="71"/>
        <end position="82"/>
    </location>
</feature>
<comment type="caution">
    <text evidence="2">The sequence shown here is derived from an EMBL/GenBank/DDBJ whole genome shotgun (WGS) entry which is preliminary data.</text>
</comment>
<accession>A0ABN3EN58</accession>